<feature type="transmembrane region" description="Helical" evidence="2">
    <location>
        <begin position="172"/>
        <end position="195"/>
    </location>
</feature>
<evidence type="ECO:0000313" key="4">
    <source>
        <dbReference type="Proteomes" id="UP000481861"/>
    </source>
</evidence>
<evidence type="ECO:0000256" key="2">
    <source>
        <dbReference type="SAM" id="Phobius"/>
    </source>
</evidence>
<feature type="compositionally biased region" description="Polar residues" evidence="1">
    <location>
        <begin position="97"/>
        <end position="109"/>
    </location>
</feature>
<dbReference type="EMBL" id="JAADJZ010000007">
    <property type="protein sequence ID" value="KAF2873299.1"/>
    <property type="molecule type" value="Genomic_DNA"/>
</dbReference>
<feature type="region of interest" description="Disordered" evidence="1">
    <location>
        <begin position="748"/>
        <end position="768"/>
    </location>
</feature>
<protein>
    <submittedName>
        <fullName evidence="3">Uncharacterized protein</fullName>
    </submittedName>
</protein>
<dbReference type="PANTHER" id="PTHR35041">
    <property type="entry name" value="MEDIATOR OF RNA POLYMERASE II TRANSCRIPTION SUBUNIT 1"/>
    <property type="match status" value="1"/>
</dbReference>
<feature type="region of interest" description="Disordered" evidence="1">
    <location>
        <begin position="1"/>
        <end position="82"/>
    </location>
</feature>
<evidence type="ECO:0000313" key="3">
    <source>
        <dbReference type="EMBL" id="KAF2873299.1"/>
    </source>
</evidence>
<keyword evidence="4" id="KW-1185">Reference proteome</keyword>
<dbReference type="OrthoDB" id="5340195at2759"/>
<evidence type="ECO:0000256" key="1">
    <source>
        <dbReference type="SAM" id="MobiDB-lite"/>
    </source>
</evidence>
<comment type="caution">
    <text evidence="3">The sequence shown here is derived from an EMBL/GenBank/DDBJ whole genome shotgun (WGS) entry which is preliminary data.</text>
</comment>
<dbReference type="Proteomes" id="UP000481861">
    <property type="component" value="Unassembled WGS sequence"/>
</dbReference>
<feature type="region of interest" description="Disordered" evidence="1">
    <location>
        <begin position="91"/>
        <end position="110"/>
    </location>
</feature>
<dbReference type="PANTHER" id="PTHR35041:SF3">
    <property type="entry name" value="FORMYLMETHIONINE DEFORMYLASE-LIKE PROTEIN"/>
    <property type="match status" value="1"/>
</dbReference>
<keyword evidence="2" id="KW-0472">Membrane</keyword>
<feature type="transmembrane region" description="Helical" evidence="2">
    <location>
        <begin position="132"/>
        <end position="152"/>
    </location>
</feature>
<accession>A0A7C8MB05</accession>
<proteinExistence type="predicted"/>
<name>A0A7C8MB05_9PLEO</name>
<dbReference type="AlphaFoldDB" id="A0A7C8MB05"/>
<reference evidence="3 4" key="1">
    <citation type="submission" date="2020-01" db="EMBL/GenBank/DDBJ databases">
        <authorList>
            <consortium name="DOE Joint Genome Institute"/>
            <person name="Haridas S."/>
            <person name="Albert R."/>
            <person name="Binder M."/>
            <person name="Bloem J."/>
            <person name="Labutti K."/>
            <person name="Salamov A."/>
            <person name="Andreopoulos B."/>
            <person name="Baker S.E."/>
            <person name="Barry K."/>
            <person name="Bills G."/>
            <person name="Bluhm B.H."/>
            <person name="Cannon C."/>
            <person name="Castanera R."/>
            <person name="Culley D.E."/>
            <person name="Daum C."/>
            <person name="Ezra D."/>
            <person name="Gonzalez J.B."/>
            <person name="Henrissat B."/>
            <person name="Kuo A."/>
            <person name="Liang C."/>
            <person name="Lipzen A."/>
            <person name="Lutzoni F."/>
            <person name="Magnuson J."/>
            <person name="Mondo S."/>
            <person name="Nolan M."/>
            <person name="Ohm R."/>
            <person name="Pangilinan J."/>
            <person name="Park H.-J.H."/>
            <person name="Ramirez L."/>
            <person name="Alfaro M."/>
            <person name="Sun H."/>
            <person name="Tritt A."/>
            <person name="Yoshinaga Y."/>
            <person name="Zwiers L.-H.L."/>
            <person name="Turgeon B.G."/>
            <person name="Goodwin S.B."/>
            <person name="Spatafora J.W."/>
            <person name="Crous P.W."/>
            <person name="Grigoriev I.V."/>
        </authorList>
    </citation>
    <scope>NUCLEOTIDE SEQUENCE [LARGE SCALE GENOMIC DNA]</scope>
    <source>
        <strain evidence="3 4">CBS 611.86</strain>
    </source>
</reference>
<feature type="compositionally biased region" description="Low complexity" evidence="1">
    <location>
        <begin position="1"/>
        <end position="19"/>
    </location>
</feature>
<sequence length="768" mass="85862">MAARGPRSSYSSRSVSPETSPEHYDPFNPGPDRIHMSPLSPELRGNYDNFHRTPSPGDTTLRAPPAGSYLPGSRGGDTRYGILPHNESQEALHRTAPDSTHTVSSYSNHKTGDLDAQALAERRAGELAQWKIHWATPLTMIALLLLGAAGAVGHHVFYRRLDGQEAKHQLEMIRWGTALAFFVKSTMVGSVVMSYRQRVWYTVRKRALTIKAIDGFFSATEDFTQFWNWEMIRNGKLAAFMALCGWLIPIASVLAPGALTQELQSKYGDNHCPSVAALNFTREETFNFRNKQNFLGSSLTFLNTTDIKAEKEGWFDYYDQPSKLARRLAITSAYLGKPATHPNASVNACGQGWNCTYVIEFKGPGYKCDEIANNSFPLNEAAPFNLSIIAPQGDNLYYSEVGRGDYKSPQIDSKDGMPIQDPPYPDSLGVFESEPILWVGYATNTTIPYEKGSPQAEKWVNRQEPKMFKCTLYHTVYAFRMSYNDSLQAATRIRRDFLKPIVDTTITPVGDTGEYVAAPAENFVRPGDDAEQYKLVASYHALGVILRNFLRGSIAYTGNYYVTHSDLSETMLINPSTSYPVANLMDRVQSLFEDMLITLLSEPNMVVYERQEVECRKHRTIAVYAYVPEALWIGYAAAVAVTLVFVLIGLFSIYQNGVASDTQFSRIMVTTRNPTIDRLSVGACLGGDPFPKELTRTKLRFGVLLEDDPREGPLGKIEHCCFGVAGETKEIVKHGTYAGLKKWREKAQEEAKEVEEKEPLLEKHGKEL</sequence>
<feature type="transmembrane region" description="Helical" evidence="2">
    <location>
        <begin position="632"/>
        <end position="654"/>
    </location>
</feature>
<keyword evidence="2" id="KW-1133">Transmembrane helix</keyword>
<organism evidence="3 4">
    <name type="scientific">Massariosphaeria phaeospora</name>
    <dbReference type="NCBI Taxonomy" id="100035"/>
    <lineage>
        <taxon>Eukaryota</taxon>
        <taxon>Fungi</taxon>
        <taxon>Dikarya</taxon>
        <taxon>Ascomycota</taxon>
        <taxon>Pezizomycotina</taxon>
        <taxon>Dothideomycetes</taxon>
        <taxon>Pleosporomycetidae</taxon>
        <taxon>Pleosporales</taxon>
        <taxon>Pleosporales incertae sedis</taxon>
        <taxon>Massariosphaeria</taxon>
    </lineage>
</organism>
<feature type="transmembrane region" description="Helical" evidence="2">
    <location>
        <begin position="237"/>
        <end position="259"/>
    </location>
</feature>
<gene>
    <name evidence="3" type="ORF">BDV95DRAFT_516925</name>
</gene>
<keyword evidence="2" id="KW-0812">Transmembrane</keyword>